<feature type="non-terminal residue" evidence="3">
    <location>
        <position position="1"/>
    </location>
</feature>
<sequence>APAAVERRRAAQQLEQELAKLQTEWTLFVARSGLVKFPEDPAKYGKALQDHKDKQREIRRRLEERLAALQAEVRAQMLLHRPWRCVEADFAEFPAPELAAALATPVDVGTIQYPAATSGQREDTIYVTRSQLDKLRELVSELKSDEIKLELKPLDSTVCAA</sequence>
<dbReference type="AlphaFoldDB" id="A0A1E1WIA9"/>
<dbReference type="EMBL" id="GDQN01004417">
    <property type="protein sequence ID" value="JAT86637.1"/>
    <property type="molecule type" value="Transcribed_RNA"/>
</dbReference>
<proteinExistence type="predicted"/>
<evidence type="ECO:0000256" key="1">
    <source>
        <dbReference type="SAM" id="Coils"/>
    </source>
</evidence>
<evidence type="ECO:0000313" key="2">
    <source>
        <dbReference type="EMBL" id="JAT79845.1"/>
    </source>
</evidence>
<dbReference type="OrthoDB" id="2130750at2759"/>
<reference evidence="3" key="1">
    <citation type="submission" date="2015-09" db="EMBL/GenBank/DDBJ databases">
        <title>De novo assembly of Pectinophora gossypiella (Pink Bollworm) gut transcriptome.</title>
        <authorList>
            <person name="Tassone E.E."/>
        </authorList>
    </citation>
    <scope>NUCLEOTIDE SEQUENCE</scope>
</reference>
<keyword evidence="1" id="KW-0175">Coiled coil</keyword>
<evidence type="ECO:0000313" key="3">
    <source>
        <dbReference type="EMBL" id="JAT86637.1"/>
    </source>
</evidence>
<dbReference type="EMBL" id="GDQN01011209">
    <property type="protein sequence ID" value="JAT79845.1"/>
    <property type="molecule type" value="Transcribed_RNA"/>
</dbReference>
<organism evidence="3">
    <name type="scientific">Pectinophora gossypiella</name>
    <name type="common">Cotton pink bollworm</name>
    <name type="synonym">Depressaria gossypiella</name>
    <dbReference type="NCBI Taxonomy" id="13191"/>
    <lineage>
        <taxon>Eukaryota</taxon>
        <taxon>Metazoa</taxon>
        <taxon>Ecdysozoa</taxon>
        <taxon>Arthropoda</taxon>
        <taxon>Hexapoda</taxon>
        <taxon>Insecta</taxon>
        <taxon>Pterygota</taxon>
        <taxon>Neoptera</taxon>
        <taxon>Endopterygota</taxon>
        <taxon>Lepidoptera</taxon>
        <taxon>Glossata</taxon>
        <taxon>Ditrysia</taxon>
        <taxon>Gelechioidea</taxon>
        <taxon>Gelechiidae</taxon>
        <taxon>Apatetrinae</taxon>
        <taxon>Pectinophora</taxon>
    </lineage>
</organism>
<name>A0A1E1WIA9_PECGO</name>
<gene>
    <name evidence="2" type="ORF">g.11543</name>
    <name evidence="3" type="ORF">g.11544</name>
</gene>
<accession>A0A1E1WIA9</accession>
<feature type="coiled-coil region" evidence="1">
    <location>
        <begin position="52"/>
        <end position="79"/>
    </location>
</feature>
<protein>
    <submittedName>
        <fullName evidence="3">Uncharacterized protein</fullName>
    </submittedName>
</protein>